<evidence type="ECO:0000313" key="2">
    <source>
        <dbReference type="Proteomes" id="UP000501926"/>
    </source>
</evidence>
<organism evidence="1 2">
    <name type="scientific">Kuenenia stuttgartiensis</name>
    <dbReference type="NCBI Taxonomy" id="174633"/>
    <lineage>
        <taxon>Bacteria</taxon>
        <taxon>Pseudomonadati</taxon>
        <taxon>Planctomycetota</taxon>
        <taxon>Candidatus Brocadiia</taxon>
        <taxon>Candidatus Brocadiales</taxon>
        <taxon>Candidatus Brocadiaceae</taxon>
        <taxon>Candidatus Kuenenia</taxon>
    </lineage>
</organism>
<protein>
    <recommendedName>
        <fullName evidence="3">Lipoprotein</fullName>
    </recommendedName>
</protein>
<name>A0A6G7GUT6_KUEST</name>
<dbReference type="EMBL" id="CP049055">
    <property type="protein sequence ID" value="QII13336.1"/>
    <property type="molecule type" value="Genomic_DNA"/>
</dbReference>
<dbReference type="RefSeq" id="WP_164995356.1">
    <property type="nucleotide sequence ID" value="NZ_CP049055.1"/>
</dbReference>
<gene>
    <name evidence="1" type="ORF">KsCSTR_39570</name>
</gene>
<evidence type="ECO:0000313" key="1">
    <source>
        <dbReference type="EMBL" id="QII13336.1"/>
    </source>
</evidence>
<evidence type="ECO:0008006" key="3">
    <source>
        <dbReference type="Google" id="ProtNLM"/>
    </source>
</evidence>
<dbReference type="Gene3D" id="3.40.50.10610">
    <property type="entry name" value="ABC-type transport auxiliary lipoprotein component"/>
    <property type="match status" value="1"/>
</dbReference>
<accession>A0A6G7GUT6</accession>
<dbReference type="Proteomes" id="UP000501926">
    <property type="component" value="Chromosome"/>
</dbReference>
<dbReference type="AlphaFoldDB" id="A0A6G7GUT6"/>
<sequence length="250" mass="28625">MNSQQSEVRSQKSEVRGQRSAIGTLWIVDCGQPLLFITHLEVFVYRRISVSIIFLILFSGCISSPKITRYSGLSYNKSDELRVTHLQRVLLLPFEYTIDREAVIDEIAEAFSVELRKIGRFEVVVLEGKAKMLSENKIWDKGSINLNTVLQLRKKYDVDAIVFGAITHYRPYEPMLLGVKAGMVSTDTGTVLWSADGVYDSNENEVAELVKYYFESTHQKSALYGWKLILLSMRRYSQFVANQITKTLLY</sequence>
<proteinExistence type="predicted"/>
<reference evidence="1 2" key="1">
    <citation type="submission" date="2020-02" db="EMBL/GenBank/DDBJ databases">
        <title>Newly sequenced genome of strain CSTR1 showed variability in Candidatus Kuenenia stuttgartiensis genomes.</title>
        <authorList>
            <person name="Ding C."/>
            <person name="Adrian L."/>
        </authorList>
    </citation>
    <scope>NUCLEOTIDE SEQUENCE [LARGE SCALE GENOMIC DNA]</scope>
    <source>
        <strain evidence="1 2">CSTR1</strain>
    </source>
</reference>